<evidence type="ECO:0000313" key="4">
    <source>
        <dbReference type="Proteomes" id="UP000660380"/>
    </source>
</evidence>
<proteinExistence type="predicted"/>
<dbReference type="Pfam" id="PF14326">
    <property type="entry name" value="DUF4384"/>
    <property type="match status" value="1"/>
</dbReference>
<evidence type="ECO:0000313" key="3">
    <source>
        <dbReference type="EMBL" id="MBD2606321.1"/>
    </source>
</evidence>
<evidence type="ECO:0000259" key="2">
    <source>
        <dbReference type="Pfam" id="PF22736"/>
    </source>
</evidence>
<dbReference type="Pfam" id="PF22736">
    <property type="entry name" value="NNH5"/>
    <property type="match status" value="1"/>
</dbReference>
<name>A0ABR8GTR8_9CYAN</name>
<dbReference type="EMBL" id="JACJTA010000038">
    <property type="protein sequence ID" value="MBD2606321.1"/>
    <property type="molecule type" value="Genomic_DNA"/>
</dbReference>
<feature type="domain" description="DUF4384" evidence="1">
    <location>
        <begin position="207"/>
        <end position="281"/>
    </location>
</feature>
<feature type="domain" description="NACHT N-terminal helical" evidence="2">
    <location>
        <begin position="11"/>
        <end position="141"/>
    </location>
</feature>
<organism evidence="3 4">
    <name type="scientific">Scytonema hofmannii FACHB-248</name>
    <dbReference type="NCBI Taxonomy" id="1842502"/>
    <lineage>
        <taxon>Bacteria</taxon>
        <taxon>Bacillati</taxon>
        <taxon>Cyanobacteriota</taxon>
        <taxon>Cyanophyceae</taxon>
        <taxon>Nostocales</taxon>
        <taxon>Scytonemataceae</taxon>
        <taxon>Scytonema</taxon>
    </lineage>
</organism>
<dbReference type="InterPro" id="IPR025493">
    <property type="entry name" value="DUF4384"/>
</dbReference>
<accession>A0ABR8GTR8</accession>
<comment type="caution">
    <text evidence="3">The sequence shown here is derived from an EMBL/GenBank/DDBJ whole genome shotgun (WGS) entry which is preliminary data.</text>
</comment>
<dbReference type="RefSeq" id="WP_190909804.1">
    <property type="nucleotide sequence ID" value="NZ_JACJTA010000038.1"/>
</dbReference>
<dbReference type="InterPro" id="IPR054610">
    <property type="entry name" value="NNH"/>
</dbReference>
<protein>
    <submittedName>
        <fullName evidence="3">DUF4384 domain-containing protein</fullName>
    </submittedName>
</protein>
<gene>
    <name evidence="3" type="ORF">H6G81_17735</name>
</gene>
<sequence>MTDMNLDPVTGVIKAIASMATSPIKNQLERNERIIQLRKKLNLDPDHPPSDFTGVYQYALVEYGVDKPQPILELFRQKEIIQAFRQAFEQNDQSILLDVGEDFLDWNILGDRIRELKFDIRKEFTDFQAVFIKVANCTRTPADVIQIQKIDNLENILGGIVKRLLALPPLTLDQLWQQLLDKATKTDQMKPEIANNLGMWNPAPKVPKGTPFHFVVNLATLGYLILLEKNPEQQIWCLSPSCLAPPSRLEAGQVKLPLAYQDTFTADSVGREQMVAIISQDKLNLGWLPGDNDEPLEMRKEHLTELLEYLESSSGVQVIYAEYKVTE</sequence>
<evidence type="ECO:0000259" key="1">
    <source>
        <dbReference type="Pfam" id="PF14326"/>
    </source>
</evidence>
<keyword evidence="4" id="KW-1185">Reference proteome</keyword>
<dbReference type="Proteomes" id="UP000660380">
    <property type="component" value="Unassembled WGS sequence"/>
</dbReference>
<reference evidence="3 4" key="1">
    <citation type="journal article" date="2020" name="ISME J.">
        <title>Comparative genomics reveals insights into cyanobacterial evolution and habitat adaptation.</title>
        <authorList>
            <person name="Chen M.Y."/>
            <person name="Teng W.K."/>
            <person name="Zhao L."/>
            <person name="Hu C.X."/>
            <person name="Zhou Y.K."/>
            <person name="Han B.P."/>
            <person name="Song L.R."/>
            <person name="Shu W.S."/>
        </authorList>
    </citation>
    <scope>NUCLEOTIDE SEQUENCE [LARGE SCALE GENOMIC DNA]</scope>
    <source>
        <strain evidence="3 4">FACHB-248</strain>
    </source>
</reference>